<feature type="region of interest" description="Disordered" evidence="1">
    <location>
        <begin position="1"/>
        <end position="121"/>
    </location>
</feature>
<organism evidence="2 3">
    <name type="scientific">Sesamum alatum</name>
    <dbReference type="NCBI Taxonomy" id="300844"/>
    <lineage>
        <taxon>Eukaryota</taxon>
        <taxon>Viridiplantae</taxon>
        <taxon>Streptophyta</taxon>
        <taxon>Embryophyta</taxon>
        <taxon>Tracheophyta</taxon>
        <taxon>Spermatophyta</taxon>
        <taxon>Magnoliopsida</taxon>
        <taxon>eudicotyledons</taxon>
        <taxon>Gunneridae</taxon>
        <taxon>Pentapetalae</taxon>
        <taxon>asterids</taxon>
        <taxon>lamiids</taxon>
        <taxon>Lamiales</taxon>
        <taxon>Pedaliaceae</taxon>
        <taxon>Sesamum</taxon>
    </lineage>
</organism>
<sequence length="372" mass="41195">MCFEEEFSSFDHPPASDAHVSAAPAGDLPSGSSERQVSTAVEVASGYTNVVANPTDDAPLESDPAVETFPSGSKDMGGEVAVTVAKPSKSKKRKQKHKHHSKRSSKLNKQSSKYSECRAVKEATKEEDNTKHLKELVVWWKRAREDLKTPSSKVAEMEGEKLNRDWAISAQGSVLRTHVGQDSFKLFKTCCLDRDQVLLVQTTHTQVEEHLTHVLMQCSMFHHDKLLSRKSTFSNRMLALDAKVALDAKLAATVEENKQAVANALEHGRAADFSTGRLAGKTEGLNEGRDHTFSQTSIRRLSPIIIFKGLDISSRLLPSRWLSIFNHLVSSTKSRLEPSLDATLQRYPEENVLKVAEHDEFEALVAEVGNLP</sequence>
<name>A0AAE1Y498_9LAMI</name>
<evidence type="ECO:0000256" key="1">
    <source>
        <dbReference type="SAM" id="MobiDB-lite"/>
    </source>
</evidence>
<dbReference type="AlphaFoldDB" id="A0AAE1Y498"/>
<feature type="compositionally biased region" description="Polar residues" evidence="1">
    <location>
        <begin position="30"/>
        <end position="39"/>
    </location>
</feature>
<gene>
    <name evidence="2" type="ORF">Salat_1904500</name>
</gene>
<reference evidence="2" key="1">
    <citation type="submission" date="2020-06" db="EMBL/GenBank/DDBJ databases">
        <authorList>
            <person name="Li T."/>
            <person name="Hu X."/>
            <person name="Zhang T."/>
            <person name="Song X."/>
            <person name="Zhang H."/>
            <person name="Dai N."/>
            <person name="Sheng W."/>
            <person name="Hou X."/>
            <person name="Wei L."/>
        </authorList>
    </citation>
    <scope>NUCLEOTIDE SEQUENCE</scope>
    <source>
        <strain evidence="2">3651</strain>
        <tissue evidence="2">Leaf</tissue>
    </source>
</reference>
<reference evidence="2" key="2">
    <citation type="journal article" date="2024" name="Plant">
        <title>Genomic evolution and insights into agronomic trait innovations of Sesamum species.</title>
        <authorList>
            <person name="Miao H."/>
            <person name="Wang L."/>
            <person name="Qu L."/>
            <person name="Liu H."/>
            <person name="Sun Y."/>
            <person name="Le M."/>
            <person name="Wang Q."/>
            <person name="Wei S."/>
            <person name="Zheng Y."/>
            <person name="Lin W."/>
            <person name="Duan Y."/>
            <person name="Cao H."/>
            <person name="Xiong S."/>
            <person name="Wang X."/>
            <person name="Wei L."/>
            <person name="Li C."/>
            <person name="Ma Q."/>
            <person name="Ju M."/>
            <person name="Zhao R."/>
            <person name="Li G."/>
            <person name="Mu C."/>
            <person name="Tian Q."/>
            <person name="Mei H."/>
            <person name="Zhang T."/>
            <person name="Gao T."/>
            <person name="Zhang H."/>
        </authorList>
    </citation>
    <scope>NUCLEOTIDE SEQUENCE</scope>
    <source>
        <strain evidence="2">3651</strain>
    </source>
</reference>
<evidence type="ECO:0000313" key="3">
    <source>
        <dbReference type="Proteomes" id="UP001293254"/>
    </source>
</evidence>
<accession>A0AAE1Y498</accession>
<keyword evidence="3" id="KW-1185">Reference proteome</keyword>
<dbReference type="Proteomes" id="UP001293254">
    <property type="component" value="Unassembled WGS sequence"/>
</dbReference>
<comment type="caution">
    <text evidence="2">The sequence shown here is derived from an EMBL/GenBank/DDBJ whole genome shotgun (WGS) entry which is preliminary data.</text>
</comment>
<dbReference type="EMBL" id="JACGWO010000007">
    <property type="protein sequence ID" value="KAK4423217.1"/>
    <property type="molecule type" value="Genomic_DNA"/>
</dbReference>
<proteinExistence type="predicted"/>
<protein>
    <submittedName>
        <fullName evidence="2">Uncharacterized protein</fullName>
    </submittedName>
</protein>
<feature type="compositionally biased region" description="Basic residues" evidence="1">
    <location>
        <begin position="88"/>
        <end position="106"/>
    </location>
</feature>
<evidence type="ECO:0000313" key="2">
    <source>
        <dbReference type="EMBL" id="KAK4423217.1"/>
    </source>
</evidence>